<feature type="compositionally biased region" description="Acidic residues" evidence="1">
    <location>
        <begin position="271"/>
        <end position="281"/>
    </location>
</feature>
<dbReference type="InterPro" id="IPR056445">
    <property type="entry name" value="TPR_HPS5"/>
</dbReference>
<comment type="caution">
    <text evidence="3">The sequence shown here is derived from an EMBL/GenBank/DDBJ whole genome shotgun (WGS) entry which is preliminary data.</text>
</comment>
<dbReference type="PANTHER" id="PTHR23287">
    <property type="entry name" value="RUBY-EYE2-LIKE PROTEIN"/>
    <property type="match status" value="1"/>
</dbReference>
<dbReference type="GO" id="GO:0005737">
    <property type="term" value="C:cytoplasm"/>
    <property type="evidence" value="ECO:0007669"/>
    <property type="project" value="TreeGrafter"/>
</dbReference>
<dbReference type="PANTHER" id="PTHR23287:SF18">
    <property type="entry name" value="BLOC-2 COMPLEX MEMBER HPS5"/>
    <property type="match status" value="1"/>
</dbReference>
<evidence type="ECO:0000259" key="2">
    <source>
        <dbReference type="Pfam" id="PF23758"/>
    </source>
</evidence>
<feature type="non-terminal residue" evidence="3">
    <location>
        <position position="1"/>
    </location>
</feature>
<feature type="region of interest" description="Disordered" evidence="1">
    <location>
        <begin position="254"/>
        <end position="290"/>
    </location>
</feature>
<feature type="non-terminal residue" evidence="3">
    <location>
        <position position="702"/>
    </location>
</feature>
<feature type="region of interest" description="Disordered" evidence="1">
    <location>
        <begin position="624"/>
        <end position="650"/>
    </location>
</feature>
<dbReference type="Pfam" id="PF23758">
    <property type="entry name" value="TPR_HPS5"/>
    <property type="match status" value="1"/>
</dbReference>
<name>A0A8J7NUI2_ATRSP</name>
<dbReference type="InterPro" id="IPR035431">
    <property type="entry name" value="HPS5"/>
</dbReference>
<protein>
    <submittedName>
        <fullName evidence="3">HPS5 protein</fullName>
    </submittedName>
</protein>
<reference evidence="3" key="1">
    <citation type="journal article" date="2021" name="Cell">
        <title>Tracing the genetic footprints of vertebrate landing in non-teleost ray-finned fishes.</title>
        <authorList>
            <person name="Bi X."/>
            <person name="Wang K."/>
            <person name="Yang L."/>
            <person name="Pan H."/>
            <person name="Jiang H."/>
            <person name="Wei Q."/>
            <person name="Fang M."/>
            <person name="Yu H."/>
            <person name="Zhu C."/>
            <person name="Cai Y."/>
            <person name="He Y."/>
            <person name="Gan X."/>
            <person name="Zeng H."/>
            <person name="Yu D."/>
            <person name="Zhu Y."/>
            <person name="Jiang H."/>
            <person name="Qiu Q."/>
            <person name="Yang H."/>
            <person name="Zhang Y.E."/>
            <person name="Wang W."/>
            <person name="Zhu M."/>
            <person name="He S."/>
            <person name="Zhang G."/>
        </authorList>
    </citation>
    <scope>NUCLEOTIDE SEQUENCE</scope>
    <source>
        <strain evidence="3">Allg_001</strain>
    </source>
</reference>
<accession>A0A8J7NUI2</accession>
<proteinExistence type="predicted"/>
<dbReference type="EMBL" id="JAAWVO010050403">
    <property type="protein sequence ID" value="MBN3320069.1"/>
    <property type="molecule type" value="Genomic_DNA"/>
</dbReference>
<organism evidence="3 4">
    <name type="scientific">Atractosteus spatula</name>
    <name type="common">Alligator gar</name>
    <name type="synonym">Lepisosteus spatula</name>
    <dbReference type="NCBI Taxonomy" id="7917"/>
    <lineage>
        <taxon>Eukaryota</taxon>
        <taxon>Metazoa</taxon>
        <taxon>Chordata</taxon>
        <taxon>Craniata</taxon>
        <taxon>Vertebrata</taxon>
        <taxon>Euteleostomi</taxon>
        <taxon>Actinopterygii</taxon>
        <taxon>Neopterygii</taxon>
        <taxon>Holostei</taxon>
        <taxon>Semionotiformes</taxon>
        <taxon>Lepisosteidae</taxon>
        <taxon>Atractosteus</taxon>
    </lineage>
</organism>
<evidence type="ECO:0000313" key="4">
    <source>
        <dbReference type="Proteomes" id="UP000736164"/>
    </source>
</evidence>
<dbReference type="AlphaFoldDB" id="A0A8J7NUI2"/>
<sequence>VFLCSDQYLLTWTDSAIYIFVPQSAQVLLWTEVKDLADVAVVRSELFCLHGDGRLSHLSFLPVERCVERLLRRESWVLAATVCCLFQHSIAPCRARKALPMERLEHLKAQLDGSAQRHLIGQLEEVMSTLEPVDSASSSRRSSISSHESFNVLDCGIYRVISRKGSQSDEDTSSLVSQSLSEEERLRELSSAQEEEPIEQEPQPSDGAETDRAEPALQFLPLSFRPKPPRATLQAVRDSVSSFVKKTTEKINTLQMNSDLWPRPDPPGAEVAEEPDPEAEAPADSRQTGPQLELEELREATERAVSQIQDPLVLLDPTSLVLVLDEWLPVLDRALGADPCDPPDPSHELATLALELGHLPAGLVRRGFFLLDLERARRACLLPSPGQPAVRAAYTAGLLELTRTSPVVRFLEKGDLLKSLRHLRELQPWSGPLLLAHLHRLYERHGELAVRSFGQFYPTILPADVMAMSQRSHFLAYLDNLVQSQPEERRPCFLASLLQPEALRQDWLELALSHDAPQRADTLTPDGRPRWRSHLFRWGYSRLISLLIGLPADLASKQQMAETCRSHGFWLGYLSLCSELDRRAEAFSTVAWLDDMSLLEGPGGVVPESVDEWKLLLQLSQRHGDQPAAGPASRHAPGNGVANGSADRAGRVSPENVTLRLACVVGPDRALSVLEECGARVVLGPRSGLVCELLRVAERRQR</sequence>
<evidence type="ECO:0000313" key="3">
    <source>
        <dbReference type="EMBL" id="MBN3320069.1"/>
    </source>
</evidence>
<dbReference type="PIRSF" id="PIRSF037475">
    <property type="entry name" value="BLOC-2_complex_Hps5"/>
    <property type="match status" value="1"/>
</dbReference>
<keyword evidence="4" id="KW-1185">Reference proteome</keyword>
<feature type="domain" description="HPS5 TPR" evidence="2">
    <location>
        <begin position="363"/>
        <end position="692"/>
    </location>
</feature>
<evidence type="ECO:0000256" key="1">
    <source>
        <dbReference type="SAM" id="MobiDB-lite"/>
    </source>
</evidence>
<feature type="region of interest" description="Disordered" evidence="1">
    <location>
        <begin position="168"/>
        <end position="211"/>
    </location>
</feature>
<dbReference type="GO" id="GO:0048066">
    <property type="term" value="P:developmental pigmentation"/>
    <property type="evidence" value="ECO:0007669"/>
    <property type="project" value="TreeGrafter"/>
</dbReference>
<gene>
    <name evidence="3" type="primary">Hps5</name>
    <name evidence="3" type="ORF">GTO95_0007517</name>
</gene>
<dbReference type="Proteomes" id="UP000736164">
    <property type="component" value="Unassembled WGS sequence"/>
</dbReference>